<dbReference type="EMBL" id="AM270417">
    <property type="protein sequence ID" value="CAK32586.1"/>
    <property type="molecule type" value="Genomic_DNA"/>
</dbReference>
<proteinExistence type="predicted"/>
<evidence type="ECO:0000313" key="1">
    <source>
        <dbReference type="EMBL" id="CAK32586.1"/>
    </source>
</evidence>
<sequence>MAEIRSLHGTTVAEIFNDGLGKLDEIEAVAVSVLWKNGAVTAGCSNTDSAKLALMVLALDTHQRRAFESDD</sequence>
<gene>
    <name evidence="1" type="ORF">17H9-12</name>
</gene>
<reference evidence="1" key="1">
    <citation type="submission" date="2006-06" db="EMBL/GenBank/DDBJ databases">
        <title>Construction and analysis of a metagenomic library from a deep-sea sediment of east Pacific nodule Province.</title>
        <authorList>
            <person name="Xu M."/>
            <person name="Xiao X."/>
            <person name="Wang F."/>
        </authorList>
    </citation>
    <scope>NUCLEOTIDE SEQUENCE</scope>
</reference>
<organism evidence="1">
    <name type="scientific">uncultured organism</name>
    <dbReference type="NCBI Taxonomy" id="155900"/>
    <lineage>
        <taxon>unclassified sequences</taxon>
        <taxon>environmental samples</taxon>
    </lineage>
</organism>
<protein>
    <submittedName>
        <fullName evidence="1">Uncharacterized protein</fullName>
    </submittedName>
</protein>
<name>Q1EI24_9ZZZZ</name>
<accession>Q1EI24</accession>
<dbReference type="AlphaFoldDB" id="Q1EI24"/>